<name>A0AAD0PWE3_PSEAV</name>
<reference evidence="1 2" key="1">
    <citation type="journal article" date="2011" name="PLoS Pathog.">
        <title>Dynamic evolution of pathogenicity revealed by sequencing and comparative genomics of 19 Pseudomonas syringae isolates.</title>
        <authorList>
            <person name="Baltrus D.A."/>
            <person name="Nishimura M.T."/>
            <person name="Romanchuk A."/>
            <person name="Chang J.H."/>
            <person name="Mukhtar M.S."/>
            <person name="Cherkis K."/>
            <person name="Roach J."/>
            <person name="Grant S.R."/>
            <person name="Jones C.D."/>
            <person name="Dangl J.L."/>
        </authorList>
    </citation>
    <scope>NUCLEOTIDE SEQUENCE [LARGE SCALE GENOMIC DNA]</scope>
    <source>
        <strain evidence="1 2">M301315</strain>
    </source>
</reference>
<sequence>MLSFVIEDEPLFANHSVADVLRWINKGLSLLNQNDAMSALSAEHHLMSGFVSDQCDHAGLLAEHMPEGQVEQVKAWVNAVLNEVHFLDPLTIGTLQVRVAGDEEGKNILIDGGGTLAEIWYSADGVIESAQLSLARGLVIEGRDKLQQVLVGECSWTLYQAKELAQLLQASIVLASQNQWLSVEGIDQREVVIPEGASAVVEVGLHGSIKILWAEDVLAHSIKNDGFMEIFDCMSGLTPGRYSCAAYHYWEENDLHSDSYLVSEITGHKLLFREQSVVRDVGDQEWKVTDPGQRPAFSSREEEGFVLVRLHSGDILHPIHPCEVDWGALGLGTVAQYKLSRSTTAHDLTLTRRLHEVFEKVQSKRPFLVIHCSYSRSEDWVIDIEDLSPSAESPLKVVVCHTDHMVCYSLAIQQLLSFAGA</sequence>
<proteinExistence type="predicted"/>
<geneLocation type="plasmid" evidence="2">
    <name>pmppla107</name>
</geneLocation>
<dbReference type="AlphaFoldDB" id="A0AAD0PWE3"/>
<dbReference type="EMBL" id="CP031226">
    <property type="protein sequence ID" value="AXH59973.1"/>
    <property type="molecule type" value="Genomic_DNA"/>
</dbReference>
<evidence type="ECO:0000313" key="1">
    <source>
        <dbReference type="EMBL" id="AXH59973.1"/>
    </source>
</evidence>
<accession>A0AAD0PWE3</accession>
<gene>
    <name evidence="1" type="ORF">PLA107_032625</name>
</gene>
<evidence type="ECO:0000313" key="2">
    <source>
        <dbReference type="Proteomes" id="UP000006426"/>
    </source>
</evidence>
<protein>
    <submittedName>
        <fullName evidence="1">Uncharacterized protein</fullName>
    </submittedName>
</protein>
<keyword evidence="1" id="KW-0614">Plasmid</keyword>
<organism evidence="1 2">
    <name type="scientific">Pseudomonas amygdali pv. lachrymans str. M301315</name>
    <dbReference type="NCBI Taxonomy" id="629260"/>
    <lineage>
        <taxon>Bacteria</taxon>
        <taxon>Pseudomonadati</taxon>
        <taxon>Pseudomonadota</taxon>
        <taxon>Gammaproteobacteria</taxon>
        <taxon>Pseudomonadales</taxon>
        <taxon>Pseudomonadaceae</taxon>
        <taxon>Pseudomonas</taxon>
        <taxon>Pseudomonas amygdali</taxon>
    </lineage>
</organism>
<dbReference type="Proteomes" id="UP000006426">
    <property type="component" value="Plasmid pmppla107"/>
</dbReference>